<sequence length="346" mass="37451">MTTVSPGNRPALAAADLREFVVRLRSLASVSADRAERDRIAAQFLGAFSRRSASFVLTGEAKDEPDVFDAVLFNGEWDLLAYRIDALSGVTSRTLVVEANRTFSGKPREYALTEAEIARRGWSGRVAALQVELPGWLDDAGIATMLQRDRLADLVARFASDGDFVLLCDIDEIPYADAVGGGLSGLQVLGMRQTLFFSNHERLAGPSRLHFGPALVPATELSRRTPSEIRIDACRPPVHGWEVKPNAGIHLQYVAPGSTLDTHLRSLGHSSSAIEALLRDRDRVGAGNPLSGYVCLTPERPYPGELAPIDGTRLAEALEYVVAASDRKSGRRTAQVPEYVGSASSR</sequence>
<reference evidence="2" key="1">
    <citation type="journal article" date="2014" name="Int. J. Syst. Evol. Microbiol.">
        <title>Complete genome sequence of Corynebacterium casei LMG S-19264T (=DSM 44701T), isolated from a smear-ripened cheese.</title>
        <authorList>
            <consortium name="US DOE Joint Genome Institute (JGI-PGF)"/>
            <person name="Walter F."/>
            <person name="Albersmeier A."/>
            <person name="Kalinowski J."/>
            <person name="Ruckert C."/>
        </authorList>
    </citation>
    <scope>NUCLEOTIDE SEQUENCE</scope>
    <source>
        <strain evidence="2">KCTC 42651</strain>
    </source>
</reference>
<keyword evidence="3" id="KW-1185">Reference proteome</keyword>
<dbReference type="EMBL" id="BMZS01000004">
    <property type="protein sequence ID" value="GHD49978.1"/>
    <property type="molecule type" value="Genomic_DNA"/>
</dbReference>
<dbReference type="GO" id="GO:0003830">
    <property type="term" value="F:beta-1,4-mannosylglycoprotein 4-beta-N-acetylglucosaminyltransferase activity"/>
    <property type="evidence" value="ECO:0007669"/>
    <property type="project" value="InterPro"/>
</dbReference>
<dbReference type="Proteomes" id="UP000630353">
    <property type="component" value="Unassembled WGS sequence"/>
</dbReference>
<feature type="region of interest" description="Disordered" evidence="1">
    <location>
        <begin position="326"/>
        <end position="346"/>
    </location>
</feature>
<accession>A0A918XSN2</accession>
<evidence type="ECO:0000313" key="2">
    <source>
        <dbReference type="EMBL" id="GHD49978.1"/>
    </source>
</evidence>
<dbReference type="GO" id="GO:0016020">
    <property type="term" value="C:membrane"/>
    <property type="evidence" value="ECO:0007669"/>
    <property type="project" value="InterPro"/>
</dbReference>
<dbReference type="PANTHER" id="PTHR12224">
    <property type="entry name" value="BETA-1,4-MANNOSYL-GLYCOPROTEIN BETA-1,4-N-ACETYLGLUCOSAMINYL-TRANSFERASE"/>
    <property type="match status" value="1"/>
</dbReference>
<reference evidence="2" key="2">
    <citation type="submission" date="2020-09" db="EMBL/GenBank/DDBJ databases">
        <authorList>
            <person name="Sun Q."/>
            <person name="Kim S."/>
        </authorList>
    </citation>
    <scope>NUCLEOTIDE SEQUENCE</scope>
    <source>
        <strain evidence="2">KCTC 42651</strain>
    </source>
</reference>
<dbReference type="PANTHER" id="PTHR12224:SF0">
    <property type="entry name" value="BETA-1,4-MANNOSYL-GLYCOPROTEIN 4-BETA-N-ACETYLGLUCOSAMINYLTRANSFERASE"/>
    <property type="match status" value="1"/>
</dbReference>
<comment type="caution">
    <text evidence="2">The sequence shown here is derived from an EMBL/GenBank/DDBJ whole genome shotgun (WGS) entry which is preliminary data.</text>
</comment>
<proteinExistence type="predicted"/>
<evidence type="ECO:0000256" key="1">
    <source>
        <dbReference type="SAM" id="MobiDB-lite"/>
    </source>
</evidence>
<dbReference type="AlphaFoldDB" id="A0A918XSN2"/>
<dbReference type="RefSeq" id="WP_189989502.1">
    <property type="nucleotide sequence ID" value="NZ_BMZS01000004.1"/>
</dbReference>
<protein>
    <recommendedName>
        <fullName evidence="4">Glycosyltransferase family 17</fullName>
    </recommendedName>
</protein>
<dbReference type="GO" id="GO:0006044">
    <property type="term" value="P:N-acetylglucosamine metabolic process"/>
    <property type="evidence" value="ECO:0007669"/>
    <property type="project" value="TreeGrafter"/>
</dbReference>
<evidence type="ECO:0000313" key="3">
    <source>
        <dbReference type="Proteomes" id="UP000630353"/>
    </source>
</evidence>
<dbReference type="Pfam" id="PF04724">
    <property type="entry name" value="Glyco_transf_17"/>
    <property type="match status" value="1"/>
</dbReference>
<name>A0A918XSN2_9PROT</name>
<evidence type="ECO:0008006" key="4">
    <source>
        <dbReference type="Google" id="ProtNLM"/>
    </source>
</evidence>
<organism evidence="2 3">
    <name type="scientific">Thalassobaculum fulvum</name>
    <dbReference type="NCBI Taxonomy" id="1633335"/>
    <lineage>
        <taxon>Bacteria</taxon>
        <taxon>Pseudomonadati</taxon>
        <taxon>Pseudomonadota</taxon>
        <taxon>Alphaproteobacteria</taxon>
        <taxon>Rhodospirillales</taxon>
        <taxon>Thalassobaculaceae</taxon>
        <taxon>Thalassobaculum</taxon>
    </lineage>
</organism>
<dbReference type="InterPro" id="IPR006813">
    <property type="entry name" value="Glyco_trans_17"/>
</dbReference>
<gene>
    <name evidence="2" type="ORF">GCM10017083_23040</name>
</gene>